<keyword evidence="1" id="KW-0472">Membrane</keyword>
<protein>
    <submittedName>
        <fullName evidence="2">Uncharacterized protein</fullName>
    </submittedName>
</protein>
<keyword evidence="3" id="KW-1185">Reference proteome</keyword>
<sequence length="276" mass="31804">MSDSIEDQLFCYGLPYGIIGIIGWIFAILARFIQIIQPVWDDNATEQRNEEYKNLGLGMKLGYYVGFRNKKMRRINAEAKENKKINNHVRNFGVMLLIITSILGWIGATGLLNNSRKIEDKDCIEDKLFWLSVLNSLTSRRTHANILKTKTIEDMVTSSSVTKAVFENIQSKCSKTFKNGPIYFHGKSFIDKSEHEWTNLFSMGDLGRKTILLRKSIKLTQLVTVCRSNFSRKIMLQVVHVNLIIAAKVLNMQLRYQNRDETELYGGRLTLETIQR</sequence>
<evidence type="ECO:0000313" key="3">
    <source>
        <dbReference type="Proteomes" id="UP000266861"/>
    </source>
</evidence>
<feature type="transmembrane region" description="Helical" evidence="1">
    <location>
        <begin position="92"/>
        <end position="112"/>
    </location>
</feature>
<evidence type="ECO:0000313" key="2">
    <source>
        <dbReference type="EMBL" id="RHZ45834.1"/>
    </source>
</evidence>
<gene>
    <name evidence="2" type="ORF">Glove_646g2</name>
</gene>
<keyword evidence="1" id="KW-0812">Transmembrane</keyword>
<keyword evidence="1" id="KW-1133">Transmembrane helix</keyword>
<proteinExistence type="predicted"/>
<dbReference type="Proteomes" id="UP000266861">
    <property type="component" value="Unassembled WGS sequence"/>
</dbReference>
<feature type="transmembrane region" description="Helical" evidence="1">
    <location>
        <begin position="12"/>
        <end position="33"/>
    </location>
</feature>
<dbReference type="AlphaFoldDB" id="A0A397G7J9"/>
<name>A0A397G7J9_9GLOM</name>
<reference evidence="2 3" key="1">
    <citation type="submission" date="2018-08" db="EMBL/GenBank/DDBJ databases">
        <title>Genome and evolution of the arbuscular mycorrhizal fungus Diversispora epigaea (formerly Glomus versiforme) and its bacterial endosymbionts.</title>
        <authorList>
            <person name="Sun X."/>
            <person name="Fei Z."/>
            <person name="Harrison M."/>
        </authorList>
    </citation>
    <scope>NUCLEOTIDE SEQUENCE [LARGE SCALE GENOMIC DNA]</scope>
    <source>
        <strain evidence="2 3">IT104</strain>
    </source>
</reference>
<dbReference type="EMBL" id="PQFF01000535">
    <property type="protein sequence ID" value="RHZ45834.1"/>
    <property type="molecule type" value="Genomic_DNA"/>
</dbReference>
<evidence type="ECO:0000256" key="1">
    <source>
        <dbReference type="SAM" id="Phobius"/>
    </source>
</evidence>
<comment type="caution">
    <text evidence="2">The sequence shown here is derived from an EMBL/GenBank/DDBJ whole genome shotgun (WGS) entry which is preliminary data.</text>
</comment>
<organism evidence="2 3">
    <name type="scientific">Diversispora epigaea</name>
    <dbReference type="NCBI Taxonomy" id="1348612"/>
    <lineage>
        <taxon>Eukaryota</taxon>
        <taxon>Fungi</taxon>
        <taxon>Fungi incertae sedis</taxon>
        <taxon>Mucoromycota</taxon>
        <taxon>Glomeromycotina</taxon>
        <taxon>Glomeromycetes</taxon>
        <taxon>Diversisporales</taxon>
        <taxon>Diversisporaceae</taxon>
        <taxon>Diversispora</taxon>
    </lineage>
</organism>
<accession>A0A397G7J9</accession>